<dbReference type="Proteomes" id="UP000516666">
    <property type="component" value="Plasmid pAS39-2"/>
</dbReference>
<protein>
    <submittedName>
        <fullName evidence="1">Uncharacterized protein</fullName>
    </submittedName>
</protein>
<organism evidence="1 2">
    <name type="scientific">Acinetobacter seifertii</name>
    <dbReference type="NCBI Taxonomy" id="1530123"/>
    <lineage>
        <taxon>Bacteria</taxon>
        <taxon>Pseudomonadati</taxon>
        <taxon>Pseudomonadota</taxon>
        <taxon>Gammaproteobacteria</taxon>
        <taxon>Moraxellales</taxon>
        <taxon>Moraxellaceae</taxon>
        <taxon>Acinetobacter</taxon>
        <taxon>Acinetobacter calcoaceticus/baumannii complex</taxon>
    </lineage>
</organism>
<reference evidence="2" key="1">
    <citation type="submission" date="2020-09" db="EMBL/GenBank/DDBJ databases">
        <title>Clinical and molecular characterization of Acinetobacter seifertii in Taiwan.</title>
        <authorList>
            <person name="Li L.-H."/>
            <person name="Yang Y.-S."/>
            <person name="Sun J.-R."/>
            <person name="Huang T.-W."/>
            <person name="Huang W.-C."/>
            <person name="Wang Y.-C."/>
            <person name="Kuo T.-H."/>
            <person name="Kuo S.-C."/>
            <person name="Chen T.-L."/>
        </authorList>
    </citation>
    <scope>NUCLEOTIDE SEQUENCE [LARGE SCALE GENOMIC DNA]</scope>
    <source>
        <strain evidence="2">AS39</strain>
        <plasmid evidence="2">pAS39-2</plasmid>
    </source>
</reference>
<proteinExistence type="predicted"/>
<dbReference type="Gene3D" id="3.60.40.10">
    <property type="entry name" value="PPM-type phosphatase domain"/>
    <property type="match status" value="1"/>
</dbReference>
<reference evidence="1 2" key="2">
    <citation type="submission" date="2020-09" db="EMBL/GenBank/DDBJ databases">
        <authorList>
            <person name="Chen F.-J."/>
            <person name="Lee Y.-T."/>
        </authorList>
    </citation>
    <scope>NUCLEOTIDE SEQUENCE [LARGE SCALE GENOMIC DNA]</scope>
    <source>
        <strain evidence="1 2">AS39</strain>
        <plasmid evidence="1 2">pAS39-2</plasmid>
    </source>
</reference>
<dbReference type="SUPFAM" id="SSF81606">
    <property type="entry name" value="PP2C-like"/>
    <property type="match status" value="1"/>
</dbReference>
<gene>
    <name evidence="1" type="ORF">IC776_19035</name>
</gene>
<accession>A0A7H2VD68</accession>
<sequence length="202" mass="23542">MISIKFLNGQGERSSNLDFFYQLSEQIFVILDGYEETTEKDITQFCEQLALISYKDLESLIATIKELDPSFKSSITLLEIRANEIRYIYLGDIRIYVNSKLVTKDHSYAWKILERTNCFSSEIIASRCLTHKYRNQIYKSIQNIRTDGYEITEMKIEIPSHILVCTDGYWMLEHKQIIASDNYSLKELPSKDNYSAISISIT</sequence>
<dbReference type="AlphaFoldDB" id="A0A7H2VD68"/>
<dbReference type="EMBL" id="CP061648">
    <property type="protein sequence ID" value="QNX74301.1"/>
    <property type="molecule type" value="Genomic_DNA"/>
</dbReference>
<keyword evidence="1" id="KW-0614">Plasmid</keyword>
<geneLocation type="plasmid" evidence="1 2">
    <name>pAS39-2</name>
</geneLocation>
<evidence type="ECO:0000313" key="1">
    <source>
        <dbReference type="EMBL" id="QNX74301.1"/>
    </source>
</evidence>
<evidence type="ECO:0000313" key="2">
    <source>
        <dbReference type="Proteomes" id="UP000516666"/>
    </source>
</evidence>
<name>A0A7H2VD68_9GAMM</name>
<dbReference type="InterPro" id="IPR036457">
    <property type="entry name" value="PPM-type-like_dom_sf"/>
</dbReference>
<dbReference type="RefSeq" id="WP_032032095.1">
    <property type="nucleotide sequence ID" value="NZ_BKEE01000077.1"/>
</dbReference>